<gene>
    <name evidence="2" type="ORF">AB6T85_00940</name>
</gene>
<reference evidence="2 3" key="1">
    <citation type="submission" date="2024-07" db="EMBL/GenBank/DDBJ databases">
        <authorList>
            <person name="Hebao G."/>
        </authorList>
    </citation>
    <scope>NUCLEOTIDE SEQUENCE [LARGE SCALE GENOMIC DNA]</scope>
    <source>
        <strain evidence="2 3">ACCC 02193</strain>
    </source>
</reference>
<evidence type="ECO:0000313" key="3">
    <source>
        <dbReference type="Proteomes" id="UP001565243"/>
    </source>
</evidence>
<comment type="caution">
    <text evidence="2">The sequence shown here is derived from an EMBL/GenBank/DDBJ whole genome shotgun (WGS) entry which is preliminary data.</text>
</comment>
<protein>
    <submittedName>
        <fullName evidence="2">GIY-YIG nuclease family protein</fullName>
    </submittedName>
</protein>
<dbReference type="SMART" id="SM00974">
    <property type="entry name" value="T5orf172"/>
    <property type="match status" value="1"/>
</dbReference>
<evidence type="ECO:0000259" key="1">
    <source>
        <dbReference type="SMART" id="SM00974"/>
    </source>
</evidence>
<keyword evidence="3" id="KW-1185">Reference proteome</keyword>
<organism evidence="2 3">
    <name type="scientific">Erwinia aeris</name>
    <dbReference type="NCBI Taxonomy" id="3239803"/>
    <lineage>
        <taxon>Bacteria</taxon>
        <taxon>Pseudomonadati</taxon>
        <taxon>Pseudomonadota</taxon>
        <taxon>Gammaproteobacteria</taxon>
        <taxon>Enterobacterales</taxon>
        <taxon>Erwiniaceae</taxon>
        <taxon>Erwinia</taxon>
    </lineage>
</organism>
<dbReference type="InterPro" id="IPR018306">
    <property type="entry name" value="Phage_T5_Orf172_DNA-bd"/>
</dbReference>
<dbReference type="Proteomes" id="UP001565243">
    <property type="component" value="Unassembled WGS sequence"/>
</dbReference>
<evidence type="ECO:0000313" key="2">
    <source>
        <dbReference type="EMBL" id="MEY8769007.1"/>
    </source>
</evidence>
<accession>A0ABV4E297</accession>
<dbReference type="RefSeq" id="WP_369894611.1">
    <property type="nucleotide sequence ID" value="NZ_JBGFFX010000001.1"/>
</dbReference>
<sequence>MKNFVERTSRIGRLYSEFLRTKSGEMEVLSEIEKLSEELRESGCVNAGFFDALLRQGFMFDLMAANKERATGAPHVYVLHAKDSGLTKIGFSTRVEKRVSELSNMSGARLQLIAKILANRCLETELHQKYDSFRAHGEWFSLRDDQIAELASYPGNLLVSR</sequence>
<name>A0ABV4E297_9GAMM</name>
<dbReference type="EMBL" id="JBGFFX010000001">
    <property type="protein sequence ID" value="MEY8769007.1"/>
    <property type="molecule type" value="Genomic_DNA"/>
</dbReference>
<dbReference type="Pfam" id="PF13455">
    <property type="entry name" value="MUG113"/>
    <property type="match status" value="1"/>
</dbReference>
<feature type="domain" description="Bacteriophage T5 Orf172 DNA-binding" evidence="1">
    <location>
        <begin position="81"/>
        <end position="154"/>
    </location>
</feature>
<proteinExistence type="predicted"/>